<organism evidence="1 2">
    <name type="scientific">Caerostris extrusa</name>
    <name type="common">Bark spider</name>
    <name type="synonym">Caerostris bankana</name>
    <dbReference type="NCBI Taxonomy" id="172846"/>
    <lineage>
        <taxon>Eukaryota</taxon>
        <taxon>Metazoa</taxon>
        <taxon>Ecdysozoa</taxon>
        <taxon>Arthropoda</taxon>
        <taxon>Chelicerata</taxon>
        <taxon>Arachnida</taxon>
        <taxon>Araneae</taxon>
        <taxon>Araneomorphae</taxon>
        <taxon>Entelegynae</taxon>
        <taxon>Araneoidea</taxon>
        <taxon>Araneidae</taxon>
        <taxon>Caerostris</taxon>
    </lineage>
</organism>
<name>A0AAV4WJ54_CAEEX</name>
<protein>
    <submittedName>
        <fullName evidence="1">Uncharacterized protein</fullName>
    </submittedName>
</protein>
<keyword evidence="2" id="KW-1185">Reference proteome</keyword>
<dbReference type="Proteomes" id="UP001054945">
    <property type="component" value="Unassembled WGS sequence"/>
</dbReference>
<evidence type="ECO:0000313" key="1">
    <source>
        <dbReference type="EMBL" id="GIY82556.1"/>
    </source>
</evidence>
<dbReference type="EMBL" id="BPLR01016255">
    <property type="protein sequence ID" value="GIY82556.1"/>
    <property type="molecule type" value="Genomic_DNA"/>
</dbReference>
<sequence>MDTYALTHSVMHSGFLGFHLPHASGRPVANVEWCNPSCTSRDHGALGRRRRVRHPALLQHTDVHPGCFQRVRNLESKHSNLQWNVCLDMVRCFAIINFIWENET</sequence>
<comment type="caution">
    <text evidence="1">The sequence shown here is derived from an EMBL/GenBank/DDBJ whole genome shotgun (WGS) entry which is preliminary data.</text>
</comment>
<dbReference type="AlphaFoldDB" id="A0AAV4WJ54"/>
<proteinExistence type="predicted"/>
<evidence type="ECO:0000313" key="2">
    <source>
        <dbReference type="Proteomes" id="UP001054945"/>
    </source>
</evidence>
<reference evidence="1 2" key="1">
    <citation type="submission" date="2021-06" db="EMBL/GenBank/DDBJ databases">
        <title>Caerostris extrusa draft genome.</title>
        <authorList>
            <person name="Kono N."/>
            <person name="Arakawa K."/>
        </authorList>
    </citation>
    <scope>NUCLEOTIDE SEQUENCE [LARGE SCALE GENOMIC DNA]</scope>
</reference>
<gene>
    <name evidence="1" type="ORF">CEXT_485811</name>
</gene>
<accession>A0AAV4WJ54</accession>